<feature type="transmembrane region" description="Helical" evidence="9">
    <location>
        <begin position="303"/>
        <end position="320"/>
    </location>
</feature>
<keyword evidence="3" id="KW-0813">Transport</keyword>
<evidence type="ECO:0000256" key="5">
    <source>
        <dbReference type="ARBA" id="ARBA00022989"/>
    </source>
</evidence>
<dbReference type="SUPFAM" id="SSF103473">
    <property type="entry name" value="MFS general substrate transporter"/>
    <property type="match status" value="1"/>
</dbReference>
<comment type="caution">
    <text evidence="10">The sequence shown here is derived from an EMBL/GenBank/DDBJ whole genome shotgun (WGS) entry which is preliminary data.</text>
</comment>
<evidence type="ECO:0000256" key="9">
    <source>
        <dbReference type="SAM" id="Phobius"/>
    </source>
</evidence>
<dbReference type="PANTHER" id="PTHR23501:SF92">
    <property type="entry name" value="GLUTATHIONE EXCHANGER 1-RELATED"/>
    <property type="match status" value="1"/>
</dbReference>
<feature type="region of interest" description="Disordered" evidence="8">
    <location>
        <begin position="1"/>
        <end position="40"/>
    </location>
</feature>
<dbReference type="Pfam" id="PF06609">
    <property type="entry name" value="TRI12"/>
    <property type="match status" value="1"/>
</dbReference>
<proteinExistence type="inferred from homology"/>
<feature type="transmembrane region" description="Helical" evidence="9">
    <location>
        <begin position="214"/>
        <end position="238"/>
    </location>
</feature>
<reference evidence="10 11" key="1">
    <citation type="journal article" date="2018" name="IMA Fungus">
        <title>IMA Genome-F 9: Draft genome sequence of Annulohypoxylon stygium, Aspergillus mulundensis, Berkeleyomyces basicola (syn. Thielaviopsis basicola), Ceratocystis smalleyi, two Cercospora beticola strains, Coleophoma cylindrospora, Fusarium fracticaudum, Phialophora cf. hyalina, and Morchella septimelata.</title>
        <authorList>
            <person name="Wingfield B.D."/>
            <person name="Bills G.F."/>
            <person name="Dong Y."/>
            <person name="Huang W."/>
            <person name="Nel W.J."/>
            <person name="Swalarsk-Parry B.S."/>
            <person name="Vaghefi N."/>
            <person name="Wilken P.M."/>
            <person name="An Z."/>
            <person name="de Beer Z.W."/>
            <person name="De Vos L."/>
            <person name="Chen L."/>
            <person name="Duong T.A."/>
            <person name="Gao Y."/>
            <person name="Hammerbacher A."/>
            <person name="Kikkert J.R."/>
            <person name="Li Y."/>
            <person name="Li H."/>
            <person name="Li K."/>
            <person name="Li Q."/>
            <person name="Liu X."/>
            <person name="Ma X."/>
            <person name="Naidoo K."/>
            <person name="Pethybridge S.J."/>
            <person name="Sun J."/>
            <person name="Steenkamp E.T."/>
            <person name="van der Nest M.A."/>
            <person name="van Wyk S."/>
            <person name="Wingfield M.J."/>
            <person name="Xiong C."/>
            <person name="Yue Q."/>
            <person name="Zhang X."/>
        </authorList>
    </citation>
    <scope>NUCLEOTIDE SEQUENCE [LARGE SCALE GENOMIC DNA]</scope>
    <source>
        <strain evidence="10 11">DSM 5745</strain>
    </source>
</reference>
<feature type="transmembrane region" description="Helical" evidence="9">
    <location>
        <begin position="128"/>
        <end position="146"/>
    </location>
</feature>
<feature type="transmembrane region" description="Helical" evidence="9">
    <location>
        <begin position="185"/>
        <end position="202"/>
    </location>
</feature>
<dbReference type="AlphaFoldDB" id="A0A3D8QUY8"/>
<dbReference type="RefSeq" id="XP_026599776.1">
    <property type="nucleotide sequence ID" value="XM_026751428.1"/>
</dbReference>
<feature type="transmembrane region" description="Helical" evidence="9">
    <location>
        <begin position="436"/>
        <end position="454"/>
    </location>
</feature>
<accession>A0A3D8QUY8</accession>
<keyword evidence="5 9" id="KW-1133">Transmembrane helix</keyword>
<protein>
    <recommendedName>
        <fullName evidence="12">Major facilitator superfamily (MFS) profile domain-containing protein</fullName>
    </recommendedName>
</protein>
<feature type="transmembrane region" description="Helical" evidence="9">
    <location>
        <begin position="269"/>
        <end position="291"/>
    </location>
</feature>
<dbReference type="GeneID" id="38119782"/>
<evidence type="ECO:0000256" key="3">
    <source>
        <dbReference type="ARBA" id="ARBA00022448"/>
    </source>
</evidence>
<feature type="transmembrane region" description="Helical" evidence="9">
    <location>
        <begin position="405"/>
        <end position="424"/>
    </location>
</feature>
<keyword evidence="7 9" id="KW-0472">Membrane</keyword>
<dbReference type="GO" id="GO:0015343">
    <property type="term" value="F:siderophore-iron transmembrane transporter activity"/>
    <property type="evidence" value="ECO:0007669"/>
    <property type="project" value="TreeGrafter"/>
</dbReference>
<dbReference type="InterPro" id="IPR036259">
    <property type="entry name" value="MFS_trans_sf"/>
</dbReference>
<comment type="similarity">
    <text evidence="2">Belongs to the major facilitator superfamily.</text>
</comment>
<feature type="transmembrane region" description="Helical" evidence="9">
    <location>
        <begin position="340"/>
        <end position="361"/>
    </location>
</feature>
<dbReference type="PANTHER" id="PTHR23501">
    <property type="entry name" value="MAJOR FACILITATOR SUPERFAMILY"/>
    <property type="match status" value="1"/>
</dbReference>
<keyword evidence="11" id="KW-1185">Reference proteome</keyword>
<evidence type="ECO:0000256" key="6">
    <source>
        <dbReference type="ARBA" id="ARBA00023065"/>
    </source>
</evidence>
<dbReference type="GO" id="GO:0005886">
    <property type="term" value="C:plasma membrane"/>
    <property type="evidence" value="ECO:0007669"/>
    <property type="project" value="TreeGrafter"/>
</dbReference>
<evidence type="ECO:0000256" key="4">
    <source>
        <dbReference type="ARBA" id="ARBA00022692"/>
    </source>
</evidence>
<evidence type="ECO:0000256" key="2">
    <source>
        <dbReference type="ARBA" id="ARBA00008335"/>
    </source>
</evidence>
<dbReference type="FunFam" id="1.20.1250.20:FF:000412">
    <property type="entry name" value="SIT1p Ferrioxamine B transporter"/>
    <property type="match status" value="1"/>
</dbReference>
<keyword evidence="6" id="KW-0406">Ion transport</keyword>
<feature type="transmembrane region" description="Helical" evidence="9">
    <location>
        <begin position="57"/>
        <end position="76"/>
    </location>
</feature>
<dbReference type="GO" id="GO:0005768">
    <property type="term" value="C:endosome"/>
    <property type="evidence" value="ECO:0007669"/>
    <property type="project" value="TreeGrafter"/>
</dbReference>
<keyword evidence="4 9" id="KW-0812">Transmembrane</keyword>
<feature type="transmembrane region" description="Helical" evidence="9">
    <location>
        <begin position="466"/>
        <end position="493"/>
    </location>
</feature>
<dbReference type="OrthoDB" id="4088837at2759"/>
<comment type="subcellular location">
    <subcellularLocation>
        <location evidence="1">Endomembrane system</location>
        <topology evidence="1">Multi-pass membrane protein</topology>
    </subcellularLocation>
</comment>
<gene>
    <name evidence="10" type="ORF">DSM5745_09412</name>
</gene>
<feature type="transmembrane region" description="Helical" evidence="9">
    <location>
        <begin position="381"/>
        <end position="398"/>
    </location>
</feature>
<dbReference type="FunFam" id="1.20.1250.20:FF:000197">
    <property type="entry name" value="Siderophore iron transporter 1"/>
    <property type="match status" value="1"/>
</dbReference>
<feature type="transmembrane region" description="Helical" evidence="9">
    <location>
        <begin position="544"/>
        <end position="565"/>
    </location>
</feature>
<dbReference type="EMBL" id="PVWQ01000013">
    <property type="protein sequence ID" value="RDW65673.1"/>
    <property type="molecule type" value="Genomic_DNA"/>
</dbReference>
<dbReference type="STRING" id="1810919.A0A3D8QUY8"/>
<name>A0A3D8QUY8_9EURO</name>
<evidence type="ECO:0000256" key="1">
    <source>
        <dbReference type="ARBA" id="ARBA00004127"/>
    </source>
</evidence>
<dbReference type="Proteomes" id="UP000256690">
    <property type="component" value="Unassembled WGS sequence"/>
</dbReference>
<dbReference type="InterPro" id="IPR010573">
    <property type="entry name" value="MFS_Str1/Tri12-like"/>
</dbReference>
<organism evidence="10 11">
    <name type="scientific">Aspergillus mulundensis</name>
    <dbReference type="NCBI Taxonomy" id="1810919"/>
    <lineage>
        <taxon>Eukaryota</taxon>
        <taxon>Fungi</taxon>
        <taxon>Dikarya</taxon>
        <taxon>Ascomycota</taxon>
        <taxon>Pezizomycotina</taxon>
        <taxon>Eurotiomycetes</taxon>
        <taxon>Eurotiomycetidae</taxon>
        <taxon>Eurotiales</taxon>
        <taxon>Aspergillaceae</taxon>
        <taxon>Aspergillus</taxon>
        <taxon>Aspergillus subgen. Nidulantes</taxon>
    </lineage>
</organism>
<feature type="transmembrane region" description="Helical" evidence="9">
    <location>
        <begin position="152"/>
        <end position="173"/>
    </location>
</feature>
<sequence>MAAASEWKGAGHASITEPIKDPNATRFSPSSPGPDANVPEISPGVKRIELINTQLGLYGRICMFAGIWLIAYVYGLDGGVRNTYQPLATASYGTHSLLSTVQVLRNVIAAAAQPTAAKIADMFGRVELIFFSVFFYTLGTVIETAANNVQTFCAGAVIYQVGYTGIMFLVEVLIGDTTSTRSRLLFSYIPATPFIINTWIGGNLTDAVLKVTSWRWGIGMFSIIFPVCSIPLFLTLLYGHTKAKKLTAYPSLIQIQGAKRFALDIFWRMDVLGIILLIAVFALILVPFTLAGGSSEQWKQAKIIAPLVIGVLCIPVWITWESRCRFPMVPFRLLKDRAIWGAIGIAVMLNTAWSLQGNYLYTVLVVSFDESILSATRISSLYSFASVITGCILGAIVIKVRRLKPFIVAGTCLFTVAFGILYRYRGGASGDSYAGIVAGEVILGIAGGMFPYPAQASIQTATKHEHLAIITALFLSSYNIGSAVGGSISGAIWSQTLPSKLTDRLNGNSTLAAEIYADPFTFALGNPVGTPDRDAVVAAYMDTQRLLCITGLCLTVPLIVFALCIRNPKLNGKQSLEEAEKV</sequence>
<evidence type="ECO:0008006" key="12">
    <source>
        <dbReference type="Google" id="ProtNLM"/>
    </source>
</evidence>
<evidence type="ECO:0000313" key="10">
    <source>
        <dbReference type="EMBL" id="RDW65673.1"/>
    </source>
</evidence>
<evidence type="ECO:0000256" key="8">
    <source>
        <dbReference type="SAM" id="MobiDB-lite"/>
    </source>
</evidence>
<dbReference type="GO" id="GO:0005774">
    <property type="term" value="C:vacuolar membrane"/>
    <property type="evidence" value="ECO:0007669"/>
    <property type="project" value="TreeGrafter"/>
</dbReference>
<evidence type="ECO:0000313" key="11">
    <source>
        <dbReference type="Proteomes" id="UP000256690"/>
    </source>
</evidence>
<evidence type="ECO:0000256" key="7">
    <source>
        <dbReference type="ARBA" id="ARBA00023136"/>
    </source>
</evidence>
<dbReference type="Gene3D" id="1.20.1250.20">
    <property type="entry name" value="MFS general substrate transporter like domains"/>
    <property type="match status" value="2"/>
</dbReference>